<dbReference type="AlphaFoldDB" id="A0A3B0Y1E8"/>
<dbReference type="Gene3D" id="1.10.287.2500">
    <property type="match status" value="1"/>
</dbReference>
<dbReference type="InterPro" id="IPR053756">
    <property type="entry name" value="Toxin_immunity_effector"/>
</dbReference>
<protein>
    <submittedName>
        <fullName evidence="1">Uncharacterized protein</fullName>
    </submittedName>
</protein>
<reference evidence="1" key="1">
    <citation type="submission" date="2018-06" db="EMBL/GenBank/DDBJ databases">
        <authorList>
            <person name="Zhirakovskaya E."/>
        </authorList>
    </citation>
    <scope>NUCLEOTIDE SEQUENCE</scope>
</reference>
<name>A0A3B0Y1E8_9ZZZZ</name>
<evidence type="ECO:0000313" key="1">
    <source>
        <dbReference type="EMBL" id="VAW70770.1"/>
    </source>
</evidence>
<sequence>MPNIDTDTLLISLQSVYESVNRFESLLKSETLSDPENITELLLSYDEALKALKSTYLKEINSGANLPPIESILYADKS</sequence>
<gene>
    <name evidence="1" type="ORF">MNBD_GAMMA09-1170</name>
</gene>
<organism evidence="1">
    <name type="scientific">hydrothermal vent metagenome</name>
    <dbReference type="NCBI Taxonomy" id="652676"/>
    <lineage>
        <taxon>unclassified sequences</taxon>
        <taxon>metagenomes</taxon>
        <taxon>ecological metagenomes</taxon>
    </lineage>
</organism>
<dbReference type="EMBL" id="UOFI01000208">
    <property type="protein sequence ID" value="VAW70770.1"/>
    <property type="molecule type" value="Genomic_DNA"/>
</dbReference>
<proteinExistence type="predicted"/>
<accession>A0A3B0Y1E8</accession>